<dbReference type="SUPFAM" id="SSF52743">
    <property type="entry name" value="Subtilisin-like"/>
    <property type="match status" value="1"/>
</dbReference>
<feature type="region of interest" description="Disordered" evidence="8">
    <location>
        <begin position="118"/>
        <end position="143"/>
    </location>
</feature>
<sequence>MAPIRAVTSTLFSASFLFVSTPAVFAKPSRSHIDDGHNKRVFVKYKSGRHDDCLWRIHHDTRIADSSSSTRMLFDFPDLESFVVNVESLEELLALKNDPEIEKVYEDAARTTQMIHGSIKPHRSPRDETAKASHLRNSRSPSQQVPYGVELVQAPYAWQRGIKGAGVKVCVIDSGIARHEDLDQNGLDGSVASSFWFQGSDEWYDDAAGHGTHVAGTIAAVNNTIGVVGVAPEAELFAVKYFADDSGFAYSSSLVNSAYKCRDAGAKIITMSLGGPLPNPFEFLVFDKLLRENGILSFAAAGNGGGHRPSYPASYNGVISVAAVDRNKAHASFSQRHRRVDISAQEWMS</sequence>
<keyword evidence="12" id="KW-1185">Reference proteome</keyword>
<dbReference type="InterPro" id="IPR036852">
    <property type="entry name" value="Peptidase_S8/S53_dom_sf"/>
</dbReference>
<comment type="caution">
    <text evidence="11">The sequence shown here is derived from an EMBL/GenBank/DDBJ whole genome shotgun (WGS) entry which is preliminary data.</text>
</comment>
<protein>
    <recommendedName>
        <fullName evidence="6">subtilisin</fullName>
        <ecNumber evidence="6">3.4.21.62</ecNumber>
    </recommendedName>
</protein>
<evidence type="ECO:0000256" key="6">
    <source>
        <dbReference type="ARBA" id="ARBA00023619"/>
    </source>
</evidence>
<dbReference type="Proteomes" id="UP001153069">
    <property type="component" value="Unassembled WGS sequence"/>
</dbReference>
<evidence type="ECO:0000259" key="10">
    <source>
        <dbReference type="Pfam" id="PF00082"/>
    </source>
</evidence>
<proteinExistence type="inferred from homology"/>
<dbReference type="InterPro" id="IPR000209">
    <property type="entry name" value="Peptidase_S8/S53_dom"/>
</dbReference>
<dbReference type="OrthoDB" id="43334at2759"/>
<keyword evidence="4" id="KW-0720">Serine protease</keyword>
<reference evidence="11" key="1">
    <citation type="submission" date="2020-06" db="EMBL/GenBank/DDBJ databases">
        <authorList>
            <consortium name="Plant Systems Biology data submission"/>
        </authorList>
    </citation>
    <scope>NUCLEOTIDE SEQUENCE</scope>
    <source>
        <strain evidence="11">D6</strain>
    </source>
</reference>
<evidence type="ECO:0000256" key="4">
    <source>
        <dbReference type="ARBA" id="ARBA00022825"/>
    </source>
</evidence>
<feature type="signal peptide" evidence="9">
    <location>
        <begin position="1"/>
        <end position="26"/>
    </location>
</feature>
<evidence type="ECO:0000313" key="12">
    <source>
        <dbReference type="Proteomes" id="UP001153069"/>
    </source>
</evidence>
<feature type="domain" description="Peptidase S8/S53" evidence="10">
    <location>
        <begin position="164"/>
        <end position="344"/>
    </location>
</feature>
<feature type="chain" id="PRO_5040202240" description="subtilisin" evidence="9">
    <location>
        <begin position="27"/>
        <end position="349"/>
    </location>
</feature>
<dbReference type="PROSITE" id="PS00136">
    <property type="entry name" value="SUBTILASE_ASP"/>
    <property type="match status" value="1"/>
</dbReference>
<evidence type="ECO:0000256" key="7">
    <source>
        <dbReference type="PROSITE-ProRule" id="PRU01240"/>
    </source>
</evidence>
<evidence type="ECO:0000256" key="2">
    <source>
        <dbReference type="ARBA" id="ARBA00022670"/>
    </source>
</evidence>
<dbReference type="PRINTS" id="PR00723">
    <property type="entry name" value="SUBTILISIN"/>
</dbReference>
<dbReference type="EC" id="3.4.21.62" evidence="6"/>
<comment type="similarity">
    <text evidence="1 7">Belongs to the peptidase S8 family.</text>
</comment>
<dbReference type="EMBL" id="CAICTM010000860">
    <property type="protein sequence ID" value="CAB9517497.1"/>
    <property type="molecule type" value="Genomic_DNA"/>
</dbReference>
<dbReference type="InterPro" id="IPR050131">
    <property type="entry name" value="Peptidase_S8_subtilisin-like"/>
</dbReference>
<keyword evidence="2 11" id="KW-0645">Protease</keyword>
<dbReference type="AlphaFoldDB" id="A0A9N8HLX4"/>
<name>A0A9N8HLX4_9STRA</name>
<dbReference type="PANTHER" id="PTHR43806:SF11">
    <property type="entry name" value="CEREVISIN-RELATED"/>
    <property type="match status" value="1"/>
</dbReference>
<comment type="caution">
    <text evidence="7">Lacks conserved residue(s) required for the propagation of feature annotation.</text>
</comment>
<evidence type="ECO:0000256" key="9">
    <source>
        <dbReference type="SAM" id="SignalP"/>
    </source>
</evidence>
<evidence type="ECO:0000256" key="3">
    <source>
        <dbReference type="ARBA" id="ARBA00022801"/>
    </source>
</evidence>
<comment type="catalytic activity">
    <reaction evidence="5">
        <text>Hydrolysis of proteins with broad specificity for peptide bonds, and a preference for a large uncharged residue in P1. Hydrolyzes peptide amides.</text>
        <dbReference type="EC" id="3.4.21.62"/>
    </reaction>
</comment>
<dbReference type="Pfam" id="PF00082">
    <property type="entry name" value="Peptidase_S8"/>
    <property type="match status" value="1"/>
</dbReference>
<keyword evidence="3" id="KW-0378">Hydrolase</keyword>
<dbReference type="PROSITE" id="PS00137">
    <property type="entry name" value="SUBTILASE_HIS"/>
    <property type="match status" value="1"/>
</dbReference>
<dbReference type="InterPro" id="IPR015500">
    <property type="entry name" value="Peptidase_S8_subtilisin-rel"/>
</dbReference>
<dbReference type="GO" id="GO:0004252">
    <property type="term" value="F:serine-type endopeptidase activity"/>
    <property type="evidence" value="ECO:0007669"/>
    <property type="project" value="UniProtKB-EC"/>
</dbReference>
<dbReference type="InterPro" id="IPR022398">
    <property type="entry name" value="Peptidase_S8_His-AS"/>
</dbReference>
<dbReference type="InterPro" id="IPR023827">
    <property type="entry name" value="Peptidase_S8_Asp-AS"/>
</dbReference>
<evidence type="ECO:0000256" key="8">
    <source>
        <dbReference type="SAM" id="MobiDB-lite"/>
    </source>
</evidence>
<dbReference type="GO" id="GO:0005615">
    <property type="term" value="C:extracellular space"/>
    <property type="evidence" value="ECO:0007669"/>
    <property type="project" value="TreeGrafter"/>
</dbReference>
<organism evidence="11 12">
    <name type="scientific">Seminavis robusta</name>
    <dbReference type="NCBI Taxonomy" id="568900"/>
    <lineage>
        <taxon>Eukaryota</taxon>
        <taxon>Sar</taxon>
        <taxon>Stramenopiles</taxon>
        <taxon>Ochrophyta</taxon>
        <taxon>Bacillariophyta</taxon>
        <taxon>Bacillariophyceae</taxon>
        <taxon>Bacillariophycidae</taxon>
        <taxon>Naviculales</taxon>
        <taxon>Naviculaceae</taxon>
        <taxon>Seminavis</taxon>
    </lineage>
</organism>
<evidence type="ECO:0000313" key="11">
    <source>
        <dbReference type="EMBL" id="CAB9517497.1"/>
    </source>
</evidence>
<dbReference type="GO" id="GO:0006508">
    <property type="term" value="P:proteolysis"/>
    <property type="evidence" value="ECO:0007669"/>
    <property type="project" value="UniProtKB-KW"/>
</dbReference>
<gene>
    <name evidence="11" type="ORF">SEMRO_861_G212200.1</name>
</gene>
<keyword evidence="9" id="KW-0732">Signal</keyword>
<evidence type="ECO:0000256" key="1">
    <source>
        <dbReference type="ARBA" id="ARBA00011073"/>
    </source>
</evidence>
<dbReference type="PANTHER" id="PTHR43806">
    <property type="entry name" value="PEPTIDASE S8"/>
    <property type="match status" value="1"/>
</dbReference>
<dbReference type="Gene3D" id="3.40.50.200">
    <property type="entry name" value="Peptidase S8/S53 domain"/>
    <property type="match status" value="1"/>
</dbReference>
<dbReference type="PROSITE" id="PS51892">
    <property type="entry name" value="SUBTILASE"/>
    <property type="match status" value="1"/>
</dbReference>
<accession>A0A9N8HLX4</accession>
<evidence type="ECO:0000256" key="5">
    <source>
        <dbReference type="ARBA" id="ARBA00023529"/>
    </source>
</evidence>